<keyword evidence="2" id="KW-1185">Reference proteome</keyword>
<dbReference type="Proteomes" id="UP000257109">
    <property type="component" value="Unassembled WGS sequence"/>
</dbReference>
<feature type="non-terminal residue" evidence="1">
    <location>
        <position position="1"/>
    </location>
</feature>
<dbReference type="EMBL" id="QJKJ01002051">
    <property type="protein sequence ID" value="RDY04586.1"/>
    <property type="molecule type" value="Genomic_DNA"/>
</dbReference>
<proteinExistence type="predicted"/>
<comment type="caution">
    <text evidence="1">The sequence shown here is derived from an EMBL/GenBank/DDBJ whole genome shotgun (WGS) entry which is preliminary data.</text>
</comment>
<protein>
    <submittedName>
        <fullName evidence="1">Uncharacterized protein</fullName>
    </submittedName>
</protein>
<gene>
    <name evidence="1" type="ORF">CR513_11678</name>
</gene>
<reference evidence="1" key="1">
    <citation type="submission" date="2018-05" db="EMBL/GenBank/DDBJ databases">
        <title>Draft genome of Mucuna pruriens seed.</title>
        <authorList>
            <person name="Nnadi N.E."/>
            <person name="Vos R."/>
            <person name="Hasami M.H."/>
            <person name="Devisetty U.K."/>
            <person name="Aguiy J.C."/>
        </authorList>
    </citation>
    <scope>NUCLEOTIDE SEQUENCE [LARGE SCALE GENOMIC DNA]</scope>
    <source>
        <strain evidence="1">JCA_2017</strain>
    </source>
</reference>
<evidence type="ECO:0000313" key="1">
    <source>
        <dbReference type="EMBL" id="RDY04586.1"/>
    </source>
</evidence>
<sequence length="190" mass="20977">MARNIIDVANSGALMDKTPAATRHLILNKASNTQRSHHISSANTIDNLRLENQLTELTSLVRQLVVGQHQQSAQLRVCGICTSVEHPTDMCPTLQETELDSVKCIRGIRGYQYGRQPYPSQPYDTIPTESESRAIYIPTIRIPPKHSGSESEQLSTVGSKISSTIIPPTTITSSTTRQFTFNGRVDEADE</sequence>
<dbReference type="AlphaFoldDB" id="A0A371HP64"/>
<organism evidence="1 2">
    <name type="scientific">Mucuna pruriens</name>
    <name type="common">Velvet bean</name>
    <name type="synonym">Dolichos pruriens</name>
    <dbReference type="NCBI Taxonomy" id="157652"/>
    <lineage>
        <taxon>Eukaryota</taxon>
        <taxon>Viridiplantae</taxon>
        <taxon>Streptophyta</taxon>
        <taxon>Embryophyta</taxon>
        <taxon>Tracheophyta</taxon>
        <taxon>Spermatophyta</taxon>
        <taxon>Magnoliopsida</taxon>
        <taxon>eudicotyledons</taxon>
        <taxon>Gunneridae</taxon>
        <taxon>Pentapetalae</taxon>
        <taxon>rosids</taxon>
        <taxon>fabids</taxon>
        <taxon>Fabales</taxon>
        <taxon>Fabaceae</taxon>
        <taxon>Papilionoideae</taxon>
        <taxon>50 kb inversion clade</taxon>
        <taxon>NPAAA clade</taxon>
        <taxon>indigoferoid/millettioid clade</taxon>
        <taxon>Phaseoleae</taxon>
        <taxon>Mucuna</taxon>
    </lineage>
</organism>
<dbReference type="OrthoDB" id="778454at2759"/>
<name>A0A371HP64_MUCPR</name>
<evidence type="ECO:0000313" key="2">
    <source>
        <dbReference type="Proteomes" id="UP000257109"/>
    </source>
</evidence>
<accession>A0A371HP64</accession>